<dbReference type="InterPro" id="IPR053847">
    <property type="entry name" value="DUF6928"/>
</dbReference>
<gene>
    <name evidence="2" type="ORF">CGERO_03255</name>
</gene>
<dbReference type="Proteomes" id="UP000271587">
    <property type="component" value="Chromosome"/>
</dbReference>
<evidence type="ECO:0000256" key="1">
    <source>
        <dbReference type="SAM" id="MobiDB-lite"/>
    </source>
</evidence>
<organism evidence="2 3">
    <name type="scientific">Corynebacterium gerontici</name>
    <dbReference type="NCBI Taxonomy" id="2079234"/>
    <lineage>
        <taxon>Bacteria</taxon>
        <taxon>Bacillati</taxon>
        <taxon>Actinomycetota</taxon>
        <taxon>Actinomycetes</taxon>
        <taxon>Mycobacteriales</taxon>
        <taxon>Corynebacteriaceae</taxon>
        <taxon>Corynebacterium</taxon>
    </lineage>
</organism>
<reference evidence="2 3" key="1">
    <citation type="submission" date="2018-11" db="EMBL/GenBank/DDBJ databases">
        <authorList>
            <person name="Kleinhagauer T."/>
            <person name="Glaeser S.P."/>
            <person name="Spergser J."/>
            <person name="Ruckert C."/>
            <person name="Kaempfer P."/>
            <person name="Busse H.-J."/>
        </authorList>
    </citation>
    <scope>NUCLEOTIDE SEQUENCE [LARGE SCALE GENOMIC DNA]</scope>
    <source>
        <strain evidence="2 3">W8</strain>
    </source>
</reference>
<evidence type="ECO:0000313" key="3">
    <source>
        <dbReference type="Proteomes" id="UP000271587"/>
    </source>
</evidence>
<sequence length="284" mass="31268">MAAPNHDAVVTCWYVTTADPEAVISARPKADRGFGRKLLAQLNPSWPITPIGQFALNRSAQASVNEFYIAGFPGVSIIQTTLEITKPSELPEYLLKAIPAAEVFVFLSNQSTGYGGFAHFNGGKVKRSFAARRARVYEDLGLPEPFEQPFWAGERAEAIGGIALPFEPVDLVEEAQCAWLGFNPAEANDINVVAYAIDGRPEPKMAPRPTTVGQIAQRASAKLGLGEQRSDYDDYEEHEEPERDLEEIVAKGTRTARGWGQKLFRSAKRIGSNLKEKLRHSDRP</sequence>
<dbReference type="EMBL" id="CP033897">
    <property type="protein sequence ID" value="AZA10971.1"/>
    <property type="molecule type" value="Genomic_DNA"/>
</dbReference>
<dbReference type="AlphaFoldDB" id="A0A3G6IYV6"/>
<feature type="region of interest" description="Disordered" evidence="1">
    <location>
        <begin position="226"/>
        <end position="247"/>
    </location>
</feature>
<proteinExistence type="predicted"/>
<dbReference type="RefSeq" id="WP_123933446.1">
    <property type="nucleotide sequence ID" value="NZ_CP033897.1"/>
</dbReference>
<feature type="compositionally biased region" description="Acidic residues" evidence="1">
    <location>
        <begin position="233"/>
        <end position="247"/>
    </location>
</feature>
<dbReference type="OrthoDB" id="4772769at2"/>
<dbReference type="Pfam" id="PF21997">
    <property type="entry name" value="DUF6928"/>
    <property type="match status" value="1"/>
</dbReference>
<name>A0A3G6IYV6_9CORY</name>
<protein>
    <submittedName>
        <fullName evidence="2">Uncharacterized protein</fullName>
    </submittedName>
</protein>
<keyword evidence="3" id="KW-1185">Reference proteome</keyword>
<accession>A0A3G6IYV6</accession>
<evidence type="ECO:0000313" key="2">
    <source>
        <dbReference type="EMBL" id="AZA10971.1"/>
    </source>
</evidence>
<dbReference type="KEGG" id="cgk:CGERO_03255"/>